<reference evidence="2" key="1">
    <citation type="submission" date="2022-11" db="UniProtKB">
        <authorList>
            <consortium name="WormBaseParasite"/>
        </authorList>
    </citation>
    <scope>IDENTIFICATION</scope>
</reference>
<evidence type="ECO:0000313" key="2">
    <source>
        <dbReference type="WBParaSite" id="ES5_v2.g15610.t1"/>
    </source>
</evidence>
<proteinExistence type="predicted"/>
<name>A0AC34FEZ2_9BILA</name>
<protein>
    <submittedName>
        <fullName evidence="2">Acyltransferase</fullName>
    </submittedName>
</protein>
<organism evidence="1 2">
    <name type="scientific">Panagrolaimus sp. ES5</name>
    <dbReference type="NCBI Taxonomy" id="591445"/>
    <lineage>
        <taxon>Eukaryota</taxon>
        <taxon>Metazoa</taxon>
        <taxon>Ecdysozoa</taxon>
        <taxon>Nematoda</taxon>
        <taxon>Chromadorea</taxon>
        <taxon>Rhabditida</taxon>
        <taxon>Tylenchina</taxon>
        <taxon>Panagrolaimomorpha</taxon>
        <taxon>Panagrolaimoidea</taxon>
        <taxon>Panagrolaimidae</taxon>
        <taxon>Panagrolaimus</taxon>
    </lineage>
</organism>
<dbReference type="WBParaSite" id="ES5_v2.g15610.t1">
    <property type="protein sequence ID" value="ES5_v2.g15610.t1"/>
    <property type="gene ID" value="ES5_v2.g15610"/>
</dbReference>
<accession>A0AC34FEZ2</accession>
<sequence>MITIPKLAIRFFFPIFVLFSIISSLAVIFIILTPPLWGILIFYSIWWYRDRETPWKNGRPSQWVRSWKAWKYCADYFNSELIKTTDLPLDRNYVFAIHPHGVLGTATIFNFVTEARNITEKFKLDFRIVTLPINFRIPFHRDLELALGLISSDADSIEYTLSLDTKGKAVCIVPGGAEESLDAHPGNYDLTLKQRKGFVRLALKTGSDLVPVYNFGETSIFHQIPNARGSFIRKMQQAFKSATGIAPIICCGRGFIMRGVGIIPIQAKIATVVGAPIRVKMNSNPSKKEIDNLHDEYVSALIKLFDEHKVKYGVPEDAQLRIV</sequence>
<evidence type="ECO:0000313" key="1">
    <source>
        <dbReference type="Proteomes" id="UP000887579"/>
    </source>
</evidence>
<dbReference type="Proteomes" id="UP000887579">
    <property type="component" value="Unplaced"/>
</dbReference>